<keyword evidence="8 10" id="KW-0472">Membrane</keyword>
<comment type="subcellular location">
    <subcellularLocation>
        <location evidence="1">Membrane</location>
        <topology evidence="1">Multi-pass membrane protein</topology>
    </subcellularLocation>
</comment>
<evidence type="ECO:0000256" key="8">
    <source>
        <dbReference type="ARBA" id="ARBA00023136"/>
    </source>
</evidence>
<evidence type="ECO:0000256" key="6">
    <source>
        <dbReference type="ARBA" id="ARBA00022989"/>
    </source>
</evidence>
<keyword evidence="5 10" id="KW-0276">Fatty acid metabolism</keyword>
<evidence type="ECO:0000313" key="11">
    <source>
        <dbReference type="Proteomes" id="UP000694867"/>
    </source>
</evidence>
<feature type="transmembrane region" description="Helical" evidence="10">
    <location>
        <begin position="20"/>
        <end position="42"/>
    </location>
</feature>
<dbReference type="EC" id="2.3.1.199" evidence="10"/>
<evidence type="ECO:0000256" key="1">
    <source>
        <dbReference type="ARBA" id="ARBA00004141"/>
    </source>
</evidence>
<dbReference type="KEGG" id="goe:100899532"/>
<keyword evidence="4 10" id="KW-0812">Transmembrane</keyword>
<evidence type="ECO:0000256" key="2">
    <source>
        <dbReference type="ARBA" id="ARBA00022516"/>
    </source>
</evidence>
<gene>
    <name evidence="12" type="primary">LOC100899532</name>
</gene>
<comment type="catalytic activity">
    <reaction evidence="10">
        <text>a very-long-chain acyl-CoA + malonyl-CoA + H(+) = a very-long-chain 3-oxoacyl-CoA + CO2 + CoA</text>
        <dbReference type="Rhea" id="RHEA:32727"/>
        <dbReference type="ChEBI" id="CHEBI:15378"/>
        <dbReference type="ChEBI" id="CHEBI:16526"/>
        <dbReference type="ChEBI" id="CHEBI:57287"/>
        <dbReference type="ChEBI" id="CHEBI:57384"/>
        <dbReference type="ChEBI" id="CHEBI:90725"/>
        <dbReference type="ChEBI" id="CHEBI:90736"/>
        <dbReference type="EC" id="2.3.1.199"/>
    </reaction>
</comment>
<feature type="transmembrane region" description="Helical" evidence="10">
    <location>
        <begin position="166"/>
        <end position="187"/>
    </location>
</feature>
<keyword evidence="3 10" id="KW-0808">Transferase</keyword>
<feature type="transmembrane region" description="Helical" evidence="10">
    <location>
        <begin position="199"/>
        <end position="217"/>
    </location>
</feature>
<evidence type="ECO:0000256" key="10">
    <source>
        <dbReference type="RuleBase" id="RU361115"/>
    </source>
</evidence>
<sequence>MESISGIWQSYGLKQDPRTYGYPLVTNPVFVSTVIATYLYIVRNGERWMEDRKPMDLRWVMRVHNLFMVIANVAFIAICFPLTYGNGSYSLFCQGITGRDDYASRLLIRSGFYYIFVRYLDFFDTFFFILKKKFSHVSNLHVIHHTIVAFNASFFFGFAPEGQPGLGLFINASIHVIMYGYYFMATFPALRKYLWWKKYLTQLQIGQFIFAIFHMSIPLVYDCGFPRYLVYFATSQVILILGLFLNFYVKTYLTRRREEREQVLAAITPPATEPKKQL</sequence>
<keyword evidence="7 10" id="KW-0443">Lipid metabolism</keyword>
<protein>
    <recommendedName>
        <fullName evidence="10">Elongation of very long chain fatty acids protein</fullName>
        <ecNumber evidence="10">2.3.1.199</ecNumber>
    </recommendedName>
    <alternativeName>
        <fullName evidence="10">Very-long-chain 3-oxoacyl-CoA synthase</fullName>
    </alternativeName>
</protein>
<dbReference type="GO" id="GO:0034625">
    <property type="term" value="P:fatty acid elongation, monounsaturated fatty acid"/>
    <property type="evidence" value="ECO:0007669"/>
    <property type="project" value="TreeGrafter"/>
</dbReference>
<feature type="transmembrane region" description="Helical" evidence="10">
    <location>
        <begin position="63"/>
        <end position="84"/>
    </location>
</feature>
<dbReference type="PANTHER" id="PTHR11157:SF69">
    <property type="entry name" value="ELONGATION OF VERY LONG CHAIN FATTY ACIDS PROTEIN 7"/>
    <property type="match status" value="1"/>
</dbReference>
<dbReference type="Proteomes" id="UP000694867">
    <property type="component" value="Unplaced"/>
</dbReference>
<evidence type="ECO:0000313" key="12">
    <source>
        <dbReference type="RefSeq" id="XP_003738297.1"/>
    </source>
</evidence>
<keyword evidence="6 10" id="KW-1133">Transmembrane helix</keyword>
<dbReference type="GO" id="GO:0019367">
    <property type="term" value="P:fatty acid elongation, saturated fatty acid"/>
    <property type="evidence" value="ECO:0007669"/>
    <property type="project" value="TreeGrafter"/>
</dbReference>
<dbReference type="GO" id="GO:0030148">
    <property type="term" value="P:sphingolipid biosynthetic process"/>
    <property type="evidence" value="ECO:0007669"/>
    <property type="project" value="TreeGrafter"/>
</dbReference>
<dbReference type="Pfam" id="PF01151">
    <property type="entry name" value="ELO"/>
    <property type="match status" value="1"/>
</dbReference>
<proteinExistence type="inferred from homology"/>
<dbReference type="AlphaFoldDB" id="A0AAJ6QN20"/>
<evidence type="ECO:0000256" key="9">
    <source>
        <dbReference type="ARBA" id="ARBA00023160"/>
    </source>
</evidence>
<name>A0AAJ6QN20_9ACAR</name>
<organism evidence="11 12">
    <name type="scientific">Galendromus occidentalis</name>
    <name type="common">western predatory mite</name>
    <dbReference type="NCBI Taxonomy" id="34638"/>
    <lineage>
        <taxon>Eukaryota</taxon>
        <taxon>Metazoa</taxon>
        <taxon>Ecdysozoa</taxon>
        <taxon>Arthropoda</taxon>
        <taxon>Chelicerata</taxon>
        <taxon>Arachnida</taxon>
        <taxon>Acari</taxon>
        <taxon>Parasitiformes</taxon>
        <taxon>Mesostigmata</taxon>
        <taxon>Gamasina</taxon>
        <taxon>Phytoseioidea</taxon>
        <taxon>Phytoseiidae</taxon>
        <taxon>Typhlodrominae</taxon>
        <taxon>Galendromus</taxon>
    </lineage>
</organism>
<feature type="transmembrane region" description="Helical" evidence="10">
    <location>
        <begin position="111"/>
        <end position="130"/>
    </location>
</feature>
<evidence type="ECO:0000256" key="5">
    <source>
        <dbReference type="ARBA" id="ARBA00022832"/>
    </source>
</evidence>
<dbReference type="GO" id="GO:0005789">
    <property type="term" value="C:endoplasmic reticulum membrane"/>
    <property type="evidence" value="ECO:0007669"/>
    <property type="project" value="TreeGrafter"/>
</dbReference>
<dbReference type="GO" id="GO:0042761">
    <property type="term" value="P:very long-chain fatty acid biosynthetic process"/>
    <property type="evidence" value="ECO:0007669"/>
    <property type="project" value="TreeGrafter"/>
</dbReference>
<dbReference type="GeneID" id="100899532"/>
<keyword evidence="2 10" id="KW-0444">Lipid biosynthesis</keyword>
<feature type="transmembrane region" description="Helical" evidence="10">
    <location>
        <begin position="142"/>
        <end position="160"/>
    </location>
</feature>
<evidence type="ECO:0000256" key="4">
    <source>
        <dbReference type="ARBA" id="ARBA00022692"/>
    </source>
</evidence>
<dbReference type="PANTHER" id="PTHR11157">
    <property type="entry name" value="FATTY ACID ACYL TRANSFERASE-RELATED"/>
    <property type="match status" value="1"/>
</dbReference>
<evidence type="ECO:0000256" key="7">
    <source>
        <dbReference type="ARBA" id="ARBA00023098"/>
    </source>
</evidence>
<comment type="similarity">
    <text evidence="10">Belongs to the ELO family.</text>
</comment>
<keyword evidence="9 10" id="KW-0275">Fatty acid biosynthesis</keyword>
<keyword evidence="11" id="KW-1185">Reference proteome</keyword>
<dbReference type="InterPro" id="IPR002076">
    <property type="entry name" value="ELO_fam"/>
</dbReference>
<dbReference type="GO" id="GO:0034626">
    <property type="term" value="P:fatty acid elongation, polyunsaturated fatty acid"/>
    <property type="evidence" value="ECO:0007669"/>
    <property type="project" value="TreeGrafter"/>
</dbReference>
<dbReference type="GO" id="GO:0009922">
    <property type="term" value="F:fatty acid elongase activity"/>
    <property type="evidence" value="ECO:0007669"/>
    <property type="project" value="UniProtKB-EC"/>
</dbReference>
<reference evidence="12" key="1">
    <citation type="submission" date="2025-08" db="UniProtKB">
        <authorList>
            <consortium name="RefSeq"/>
        </authorList>
    </citation>
    <scope>IDENTIFICATION</scope>
</reference>
<evidence type="ECO:0000256" key="3">
    <source>
        <dbReference type="ARBA" id="ARBA00022679"/>
    </source>
</evidence>
<feature type="transmembrane region" description="Helical" evidence="10">
    <location>
        <begin position="229"/>
        <end position="249"/>
    </location>
</feature>
<accession>A0AAJ6QN20</accession>
<dbReference type="RefSeq" id="XP_003738297.1">
    <property type="nucleotide sequence ID" value="XM_003738249.2"/>
</dbReference>